<name>A0ABM7W718_9BACT</name>
<dbReference type="Pfam" id="PF01168">
    <property type="entry name" value="Ala_racemase_N"/>
    <property type="match status" value="1"/>
</dbReference>
<proteinExistence type="inferred from homology"/>
<accession>A0ABM7W718</accession>
<evidence type="ECO:0000256" key="2">
    <source>
        <dbReference type="HAMAP-Rule" id="MF_02087"/>
    </source>
</evidence>
<reference evidence="5 6" key="1">
    <citation type="submission" date="2022-01" db="EMBL/GenBank/DDBJ databases">
        <title>Desulfofustis limnae sp. nov., a novel mesophilic sulfate-reducing bacterium isolated from marsh soil.</title>
        <authorList>
            <person name="Watanabe M."/>
            <person name="Takahashi A."/>
            <person name="Kojima H."/>
            <person name="Fukui M."/>
        </authorList>
    </citation>
    <scope>NUCLEOTIDE SEQUENCE [LARGE SCALE GENOMIC DNA]</scope>
    <source>
        <strain evidence="5 6">PPLL</strain>
    </source>
</reference>
<feature type="modified residue" description="N6-(pyridoxal phosphate)lysine" evidence="2">
    <location>
        <position position="34"/>
    </location>
</feature>
<evidence type="ECO:0000313" key="6">
    <source>
        <dbReference type="Proteomes" id="UP000830055"/>
    </source>
</evidence>
<keyword evidence="6" id="KW-1185">Reference proteome</keyword>
<keyword evidence="1 2" id="KW-0663">Pyridoxal phosphate</keyword>
<dbReference type="SUPFAM" id="SSF51419">
    <property type="entry name" value="PLP-binding barrel"/>
    <property type="match status" value="1"/>
</dbReference>
<comment type="similarity">
    <text evidence="2 3">Belongs to the pyridoxal phosphate-binding protein YggS/PROSC family.</text>
</comment>
<dbReference type="InterPro" id="IPR011078">
    <property type="entry name" value="PyrdxlP_homeostasis"/>
</dbReference>
<dbReference type="Gene3D" id="3.20.20.10">
    <property type="entry name" value="Alanine racemase"/>
    <property type="match status" value="1"/>
</dbReference>
<comment type="function">
    <text evidence="2">Pyridoxal 5'-phosphate (PLP)-binding protein, which is involved in PLP homeostasis.</text>
</comment>
<evidence type="ECO:0000256" key="3">
    <source>
        <dbReference type="RuleBase" id="RU004514"/>
    </source>
</evidence>
<gene>
    <name evidence="5" type="primary">yggS</name>
    <name evidence="5" type="ORF">DPPLL_10990</name>
</gene>
<dbReference type="Proteomes" id="UP000830055">
    <property type="component" value="Chromosome"/>
</dbReference>
<dbReference type="PANTHER" id="PTHR10146">
    <property type="entry name" value="PROLINE SYNTHETASE CO-TRANSCRIBED BACTERIAL HOMOLOG PROTEIN"/>
    <property type="match status" value="1"/>
</dbReference>
<dbReference type="NCBIfam" id="TIGR00044">
    <property type="entry name" value="YggS family pyridoxal phosphate-dependent enzyme"/>
    <property type="match status" value="1"/>
</dbReference>
<dbReference type="RefSeq" id="WP_284153808.1">
    <property type="nucleotide sequence ID" value="NZ_AP025516.1"/>
</dbReference>
<organism evidence="5 6">
    <name type="scientific">Desulfofustis limnaeus</name>
    <dbReference type="NCBI Taxonomy" id="2740163"/>
    <lineage>
        <taxon>Bacteria</taxon>
        <taxon>Pseudomonadati</taxon>
        <taxon>Thermodesulfobacteriota</taxon>
        <taxon>Desulfobulbia</taxon>
        <taxon>Desulfobulbales</taxon>
        <taxon>Desulfocapsaceae</taxon>
        <taxon>Desulfofustis</taxon>
    </lineage>
</organism>
<feature type="domain" description="Alanine racemase N-terminal" evidence="4">
    <location>
        <begin position="29"/>
        <end position="228"/>
    </location>
</feature>
<protein>
    <recommendedName>
        <fullName evidence="2">Pyridoxal phosphate homeostasis protein</fullName>
        <shortName evidence="2">PLP homeostasis protein</shortName>
    </recommendedName>
</protein>
<dbReference type="PIRSF" id="PIRSF004848">
    <property type="entry name" value="YBL036c_PLPDEIII"/>
    <property type="match status" value="1"/>
</dbReference>
<dbReference type="HAMAP" id="MF_02087">
    <property type="entry name" value="PLP_homeostasis"/>
    <property type="match status" value="1"/>
</dbReference>
<evidence type="ECO:0000259" key="4">
    <source>
        <dbReference type="Pfam" id="PF01168"/>
    </source>
</evidence>
<evidence type="ECO:0000256" key="1">
    <source>
        <dbReference type="ARBA" id="ARBA00022898"/>
    </source>
</evidence>
<dbReference type="InterPro" id="IPR001608">
    <property type="entry name" value="Ala_racemase_N"/>
</dbReference>
<sequence>MIAARLLALHRQIEATAVQCGRDPSRIKLVAVAKRFPVEAILEAYAAGQRLFGENYLQEAAAKHARLPASAELHLIGHLQSNKAKTAAALFAMIETIDRLKIAQALNRHLQDQQRRMAILVQVNIGRDANKAGVLPEAAEDLLRALQDLSHLQIKGLMTIPPWCEDPEDSRPFFRDLRRLAEHLQQKGLFTGPGDYELSMGMSHDFTVAIEEGATIIRVGTAIFGERPA</sequence>
<dbReference type="PANTHER" id="PTHR10146:SF14">
    <property type="entry name" value="PYRIDOXAL PHOSPHATE HOMEOSTASIS PROTEIN"/>
    <property type="match status" value="1"/>
</dbReference>
<dbReference type="InterPro" id="IPR029066">
    <property type="entry name" value="PLP-binding_barrel"/>
</dbReference>
<evidence type="ECO:0000313" key="5">
    <source>
        <dbReference type="EMBL" id="BDD86734.1"/>
    </source>
</evidence>
<dbReference type="EMBL" id="AP025516">
    <property type="protein sequence ID" value="BDD86734.1"/>
    <property type="molecule type" value="Genomic_DNA"/>
</dbReference>
<dbReference type="CDD" id="cd00635">
    <property type="entry name" value="PLPDE_III_YBL036c_like"/>
    <property type="match status" value="1"/>
</dbReference>